<reference evidence="1 2" key="1">
    <citation type="submission" date="2017-12" db="EMBL/GenBank/DDBJ databases">
        <title>Isolation and characterization of an aerobic denitrifying Pseudomonas monteilii CY06 from aquaculture ponds.</title>
        <authorList>
            <person name="Ma Q."/>
            <person name="Cai Y."/>
            <person name="He Z."/>
        </authorList>
    </citation>
    <scope>NUCLEOTIDE SEQUENCE [LARGE SCALE GENOMIC DNA]</scope>
    <source>
        <strain evidence="1 2">CY06</strain>
    </source>
</reference>
<comment type="caution">
    <text evidence="1">The sequence shown here is derived from an EMBL/GenBank/DDBJ whole genome shotgun (WGS) entry which is preliminary data.</text>
</comment>
<sequence>MKNTEAMTLVETTFTKVLNAKTVLALKTIVDTDPLLKKKQMDRTKYPELQLELSAQDVACLADKVDEDLRLHADLSGRLETPLEKLLYALAWKNGDLQKVGHIIKGAKDALPTSLNKGPGQVFRQFGRHLADSSEPIVDQHVLRAFQLYKLHEETKTPAPDAVTAIRKKINWDNEVNWIEHYKTWLNEHFGERKCAEKKFVVNIDMVLFALGRAVKITSKRGSSTEV</sequence>
<protein>
    <submittedName>
        <fullName evidence="1">Uncharacterized protein</fullName>
    </submittedName>
</protein>
<evidence type="ECO:0000313" key="2">
    <source>
        <dbReference type="Proteomes" id="UP000233399"/>
    </source>
</evidence>
<name>A0A2N1IKM0_9PSED</name>
<evidence type="ECO:0000313" key="1">
    <source>
        <dbReference type="EMBL" id="PKI18785.1"/>
    </source>
</evidence>
<proteinExistence type="predicted"/>
<gene>
    <name evidence="1" type="ORF">CXB65_25615</name>
</gene>
<dbReference type="Proteomes" id="UP000233399">
    <property type="component" value="Unassembled WGS sequence"/>
</dbReference>
<dbReference type="EMBL" id="PJCG01000081">
    <property type="protein sequence ID" value="PKI18785.1"/>
    <property type="molecule type" value="Genomic_DNA"/>
</dbReference>
<dbReference type="AlphaFoldDB" id="A0A2N1IKM0"/>
<accession>A0A2N1IKM0</accession>
<organism evidence="1 2">
    <name type="scientific">Pseudomonas monteilii</name>
    <dbReference type="NCBI Taxonomy" id="76759"/>
    <lineage>
        <taxon>Bacteria</taxon>
        <taxon>Pseudomonadati</taxon>
        <taxon>Pseudomonadota</taxon>
        <taxon>Gammaproteobacteria</taxon>
        <taxon>Pseudomonadales</taxon>
        <taxon>Pseudomonadaceae</taxon>
        <taxon>Pseudomonas</taxon>
    </lineage>
</organism>